<dbReference type="EMBL" id="GGEC01089705">
    <property type="protein sequence ID" value="MBX70189.1"/>
    <property type="molecule type" value="Transcribed_RNA"/>
</dbReference>
<evidence type="ECO:0000313" key="1">
    <source>
        <dbReference type="EMBL" id="MBX70189.1"/>
    </source>
</evidence>
<reference evidence="1" key="1">
    <citation type="submission" date="2018-02" db="EMBL/GenBank/DDBJ databases">
        <title>Rhizophora mucronata_Transcriptome.</title>
        <authorList>
            <person name="Meera S.P."/>
            <person name="Sreeshan A."/>
            <person name="Augustine A."/>
        </authorList>
    </citation>
    <scope>NUCLEOTIDE SEQUENCE</scope>
    <source>
        <tissue evidence="1">Leaf</tissue>
    </source>
</reference>
<protein>
    <submittedName>
        <fullName evidence="1">Uncharacterized protein</fullName>
    </submittedName>
</protein>
<organism evidence="1">
    <name type="scientific">Rhizophora mucronata</name>
    <name type="common">Asiatic mangrove</name>
    <dbReference type="NCBI Taxonomy" id="61149"/>
    <lineage>
        <taxon>Eukaryota</taxon>
        <taxon>Viridiplantae</taxon>
        <taxon>Streptophyta</taxon>
        <taxon>Embryophyta</taxon>
        <taxon>Tracheophyta</taxon>
        <taxon>Spermatophyta</taxon>
        <taxon>Magnoliopsida</taxon>
        <taxon>eudicotyledons</taxon>
        <taxon>Gunneridae</taxon>
        <taxon>Pentapetalae</taxon>
        <taxon>rosids</taxon>
        <taxon>fabids</taxon>
        <taxon>Malpighiales</taxon>
        <taxon>Rhizophoraceae</taxon>
        <taxon>Rhizophora</taxon>
    </lineage>
</organism>
<name>A0A2P2QT60_RHIMU</name>
<proteinExistence type="predicted"/>
<dbReference type="AlphaFoldDB" id="A0A2P2QT60"/>
<sequence>MYRPRHPLCLPLRDWREENLLGPRK</sequence>
<accession>A0A2P2QT60</accession>